<evidence type="ECO:0000313" key="3">
    <source>
        <dbReference type="Proteomes" id="UP000053144"/>
    </source>
</evidence>
<feature type="compositionally biased region" description="Low complexity" evidence="1">
    <location>
        <begin position="89"/>
        <end position="103"/>
    </location>
</feature>
<organism evidence="2 3">
    <name type="scientific">Phaseolus angularis</name>
    <name type="common">Azuki bean</name>
    <name type="synonym">Vigna angularis</name>
    <dbReference type="NCBI Taxonomy" id="3914"/>
    <lineage>
        <taxon>Eukaryota</taxon>
        <taxon>Viridiplantae</taxon>
        <taxon>Streptophyta</taxon>
        <taxon>Embryophyta</taxon>
        <taxon>Tracheophyta</taxon>
        <taxon>Spermatophyta</taxon>
        <taxon>Magnoliopsida</taxon>
        <taxon>eudicotyledons</taxon>
        <taxon>Gunneridae</taxon>
        <taxon>Pentapetalae</taxon>
        <taxon>rosids</taxon>
        <taxon>fabids</taxon>
        <taxon>Fabales</taxon>
        <taxon>Fabaceae</taxon>
        <taxon>Papilionoideae</taxon>
        <taxon>50 kb inversion clade</taxon>
        <taxon>NPAAA clade</taxon>
        <taxon>indigoferoid/millettioid clade</taxon>
        <taxon>Phaseoleae</taxon>
        <taxon>Vigna</taxon>
    </lineage>
</organism>
<dbReference type="AlphaFoldDB" id="A0A0L9V061"/>
<proteinExistence type="predicted"/>
<dbReference type="Proteomes" id="UP000053144">
    <property type="component" value="Chromosome 7"/>
</dbReference>
<evidence type="ECO:0008006" key="4">
    <source>
        <dbReference type="Google" id="ProtNLM"/>
    </source>
</evidence>
<dbReference type="STRING" id="3914.A0A0L9V061"/>
<protein>
    <recommendedName>
        <fullName evidence="4">BZIP domain-containing protein</fullName>
    </recommendedName>
</protein>
<dbReference type="EMBL" id="CM003377">
    <property type="protein sequence ID" value="KOM48470.1"/>
    <property type="molecule type" value="Genomic_DNA"/>
</dbReference>
<gene>
    <name evidence="2" type="ORF">LR48_Vigan07g217400</name>
</gene>
<sequence length="214" mass="24133">MREREALSFLHQSPLEQAWPPHFASHEPGRHQRHRLSPSSPPVTTELYRFEASRNFHNMQRMTDVERSYTGDAEETGGRKGGVGEVHVRGSTGSARATGTSTRKPSSSFFLALRKAQKPKGSMWRLQGANKKLVENIKVKEEACAETKSANNILRAQTMELTERLCFLNSILEIAEEVRGFSVEIPDIPDPLLKPWQIPHSTQPIMATANMFLR</sequence>
<dbReference type="Gramene" id="KOM48470">
    <property type="protein sequence ID" value="KOM48470"/>
    <property type="gene ID" value="LR48_Vigan07g217400"/>
</dbReference>
<accession>A0A0L9V061</accession>
<reference evidence="3" key="1">
    <citation type="journal article" date="2015" name="Proc. Natl. Acad. Sci. U.S.A.">
        <title>Genome sequencing of adzuki bean (Vigna angularis) provides insight into high starch and low fat accumulation and domestication.</title>
        <authorList>
            <person name="Yang K."/>
            <person name="Tian Z."/>
            <person name="Chen C."/>
            <person name="Luo L."/>
            <person name="Zhao B."/>
            <person name="Wang Z."/>
            <person name="Yu L."/>
            <person name="Li Y."/>
            <person name="Sun Y."/>
            <person name="Li W."/>
            <person name="Chen Y."/>
            <person name="Li Y."/>
            <person name="Zhang Y."/>
            <person name="Ai D."/>
            <person name="Zhao J."/>
            <person name="Shang C."/>
            <person name="Ma Y."/>
            <person name="Wu B."/>
            <person name="Wang M."/>
            <person name="Gao L."/>
            <person name="Sun D."/>
            <person name="Zhang P."/>
            <person name="Guo F."/>
            <person name="Wang W."/>
            <person name="Li Y."/>
            <person name="Wang J."/>
            <person name="Varshney R.K."/>
            <person name="Wang J."/>
            <person name="Ling H.Q."/>
            <person name="Wan P."/>
        </authorList>
    </citation>
    <scope>NUCLEOTIDE SEQUENCE</scope>
    <source>
        <strain evidence="3">cv. Jingnong 6</strain>
    </source>
</reference>
<name>A0A0L9V061_PHAAN</name>
<evidence type="ECO:0000313" key="2">
    <source>
        <dbReference type="EMBL" id="KOM48470.1"/>
    </source>
</evidence>
<feature type="region of interest" description="Disordered" evidence="1">
    <location>
        <begin position="19"/>
        <end position="42"/>
    </location>
</feature>
<feature type="region of interest" description="Disordered" evidence="1">
    <location>
        <begin position="71"/>
        <end position="106"/>
    </location>
</feature>
<evidence type="ECO:0000256" key="1">
    <source>
        <dbReference type="SAM" id="MobiDB-lite"/>
    </source>
</evidence>